<dbReference type="AlphaFoldDB" id="A0AAW0E9Z2"/>
<gene>
    <name evidence="2" type="ORF">R3P38DRAFT_2757690</name>
</gene>
<protein>
    <submittedName>
        <fullName evidence="2">Uncharacterized protein</fullName>
    </submittedName>
</protein>
<sequence length="856" mass="97161">MSRIEDLLNPVSENFLLKSAPGPILVPPELQICLEKSLLDLKRWSAPPEALGPSPNLHIPSEVQETKTEFNAFINHKTTLSKLYCYPPNTYIEYPETGEQPVSHLFKLDPENWERPMLDFSYSQGKPDGQSKSTEEVFCPVLVLLDKNGNAVLCVSRFSTCQGMKCCPYNSIEELTEPHATASRQEVELRLKEERDDRLDCSSPERDIFNRTAAYLATLHKQGCTRSLSTPTVRSDSDQKEYDLHTERLVEFRCGYKKPETCEGRLVYHSGVKPYIARFSGEHYSKQNRDHWTAFGNTESMDRIEESARLMDYDPLAPCSFLANCSTQRTLILTPSVPKKTLKKVWGEIFKLLESVGEDLPDMTPRCLLRHPAVLAFLRDRLPDIRNPTLSDLHSSLANRSHLIAYIDQAKKIHFPKGTDWNGVLRHKELQDALIDLKEHYIRTLLDLDDSQLPVHEEDEPATASTGNHTRIIICMSPEGSRHLLRAQYLCNGPQRGRRLAPVGFWIQNLVRVYNLQSDIGFKCIVGFLEFELACLDRDVNTSVIFCRIYLNRQTPAAHHHIFQEIESIVHQNTGRRLKWRHLDATSIEQYTGMILHWAADQHRGQAKGSNLLLFLMKSSSSCTIERIKDLGGKAGVDWISDKVTARFILPGICWEKSHIPLAIWQAGEHNSNLIETIHRDVNRDGVHCTLLGGIIKGQRFDSLKMKTLNQYEVAGIRPSYHPVHQVVNTTKNQKRKVGLDKKLSKALEEADRKIQEHNTKLAATHGKVNEARYKLQDLNNAFNQQGSDKAMFQTRIETTIRVEARAFASFNEQIAVSKMLVGTGMSQSGPLIPSKPVILTLHQHKGPALPLDTVD</sequence>
<evidence type="ECO:0000256" key="1">
    <source>
        <dbReference type="SAM" id="Coils"/>
    </source>
</evidence>
<dbReference type="Proteomes" id="UP001362999">
    <property type="component" value="Unassembled WGS sequence"/>
</dbReference>
<feature type="coiled-coil region" evidence="1">
    <location>
        <begin position="741"/>
        <end position="768"/>
    </location>
</feature>
<organism evidence="2 3">
    <name type="scientific">Favolaschia claudopus</name>
    <dbReference type="NCBI Taxonomy" id="2862362"/>
    <lineage>
        <taxon>Eukaryota</taxon>
        <taxon>Fungi</taxon>
        <taxon>Dikarya</taxon>
        <taxon>Basidiomycota</taxon>
        <taxon>Agaricomycotina</taxon>
        <taxon>Agaricomycetes</taxon>
        <taxon>Agaricomycetidae</taxon>
        <taxon>Agaricales</taxon>
        <taxon>Marasmiineae</taxon>
        <taxon>Mycenaceae</taxon>
        <taxon>Favolaschia</taxon>
    </lineage>
</organism>
<evidence type="ECO:0000313" key="3">
    <source>
        <dbReference type="Proteomes" id="UP001362999"/>
    </source>
</evidence>
<keyword evidence="3" id="KW-1185">Reference proteome</keyword>
<name>A0AAW0E9Z2_9AGAR</name>
<keyword evidence="1" id="KW-0175">Coiled coil</keyword>
<accession>A0AAW0E9Z2</accession>
<evidence type="ECO:0000313" key="2">
    <source>
        <dbReference type="EMBL" id="KAK7061173.1"/>
    </source>
</evidence>
<comment type="caution">
    <text evidence="2">The sequence shown here is derived from an EMBL/GenBank/DDBJ whole genome shotgun (WGS) entry which is preliminary data.</text>
</comment>
<proteinExistence type="predicted"/>
<dbReference type="EMBL" id="JAWWNJ010000002">
    <property type="protein sequence ID" value="KAK7061173.1"/>
    <property type="molecule type" value="Genomic_DNA"/>
</dbReference>
<reference evidence="2 3" key="1">
    <citation type="journal article" date="2024" name="J Genomics">
        <title>Draft genome sequencing and assembly of Favolaschia claudopus CIRM-BRFM 2984 isolated from oak limbs.</title>
        <authorList>
            <person name="Navarro D."/>
            <person name="Drula E."/>
            <person name="Chaduli D."/>
            <person name="Cazenave R."/>
            <person name="Ahrendt S."/>
            <person name="Wang J."/>
            <person name="Lipzen A."/>
            <person name="Daum C."/>
            <person name="Barry K."/>
            <person name="Grigoriev I.V."/>
            <person name="Favel A."/>
            <person name="Rosso M.N."/>
            <person name="Martin F."/>
        </authorList>
    </citation>
    <scope>NUCLEOTIDE SEQUENCE [LARGE SCALE GENOMIC DNA]</scope>
    <source>
        <strain evidence="2 3">CIRM-BRFM 2984</strain>
    </source>
</reference>